<protein>
    <recommendedName>
        <fullName evidence="3">DUF4032 domain-containing protein</fullName>
    </recommendedName>
</protein>
<accession>A0A512MB27</accession>
<dbReference type="EMBL" id="BKAG01000023">
    <property type="protein sequence ID" value="GEP43934.1"/>
    <property type="molecule type" value="Genomic_DNA"/>
</dbReference>
<gene>
    <name evidence="1" type="ORF">BGE01nite_32250</name>
</gene>
<sequence length="66" mass="7728">MPHSNANRESSPYSEFQAELAEIHRHKWLVSEKEGQDIGFERALTEWVGKHRQGWRRGRSQNPVGK</sequence>
<reference evidence="1 2" key="1">
    <citation type="submission" date="2019-07" db="EMBL/GenBank/DDBJ databases">
        <title>Whole genome shotgun sequence of Brevifollis gellanilyticus NBRC 108608.</title>
        <authorList>
            <person name="Hosoyama A."/>
            <person name="Uohara A."/>
            <person name="Ohji S."/>
            <person name="Ichikawa N."/>
        </authorList>
    </citation>
    <scope>NUCLEOTIDE SEQUENCE [LARGE SCALE GENOMIC DNA]</scope>
    <source>
        <strain evidence="1 2">NBRC 108608</strain>
    </source>
</reference>
<keyword evidence="2" id="KW-1185">Reference proteome</keyword>
<evidence type="ECO:0000313" key="1">
    <source>
        <dbReference type="EMBL" id="GEP43934.1"/>
    </source>
</evidence>
<evidence type="ECO:0008006" key="3">
    <source>
        <dbReference type="Google" id="ProtNLM"/>
    </source>
</evidence>
<dbReference type="AlphaFoldDB" id="A0A512MB27"/>
<evidence type="ECO:0000313" key="2">
    <source>
        <dbReference type="Proteomes" id="UP000321577"/>
    </source>
</evidence>
<comment type="caution">
    <text evidence="1">The sequence shown here is derived from an EMBL/GenBank/DDBJ whole genome shotgun (WGS) entry which is preliminary data.</text>
</comment>
<dbReference type="OrthoDB" id="199065at2"/>
<dbReference type="Proteomes" id="UP000321577">
    <property type="component" value="Unassembled WGS sequence"/>
</dbReference>
<dbReference type="RefSeq" id="WP_146851495.1">
    <property type="nucleotide sequence ID" value="NZ_BKAG01000023.1"/>
</dbReference>
<proteinExistence type="predicted"/>
<name>A0A512MB27_9BACT</name>
<organism evidence="1 2">
    <name type="scientific">Brevifollis gellanilyticus</name>
    <dbReference type="NCBI Taxonomy" id="748831"/>
    <lineage>
        <taxon>Bacteria</taxon>
        <taxon>Pseudomonadati</taxon>
        <taxon>Verrucomicrobiota</taxon>
        <taxon>Verrucomicrobiia</taxon>
        <taxon>Verrucomicrobiales</taxon>
        <taxon>Verrucomicrobiaceae</taxon>
    </lineage>
</organism>